<name>A0A7I8VVQ8_9ANNE</name>
<organism evidence="2 3">
    <name type="scientific">Dimorphilus gyrociliatus</name>
    <dbReference type="NCBI Taxonomy" id="2664684"/>
    <lineage>
        <taxon>Eukaryota</taxon>
        <taxon>Metazoa</taxon>
        <taxon>Spiralia</taxon>
        <taxon>Lophotrochozoa</taxon>
        <taxon>Annelida</taxon>
        <taxon>Polychaeta</taxon>
        <taxon>Polychaeta incertae sedis</taxon>
        <taxon>Dinophilidae</taxon>
        <taxon>Dimorphilus</taxon>
    </lineage>
</organism>
<gene>
    <name evidence="2" type="ORF">DGYR_LOCUS8525</name>
</gene>
<comment type="caution">
    <text evidence="2">The sequence shown here is derived from an EMBL/GenBank/DDBJ whole genome shotgun (WGS) entry which is preliminary data.</text>
</comment>
<dbReference type="AlphaFoldDB" id="A0A7I8VVQ8"/>
<feature type="region of interest" description="Disordered" evidence="1">
    <location>
        <begin position="119"/>
        <end position="138"/>
    </location>
</feature>
<feature type="region of interest" description="Disordered" evidence="1">
    <location>
        <begin position="1"/>
        <end position="24"/>
    </location>
</feature>
<reference evidence="2 3" key="1">
    <citation type="submission" date="2020-08" db="EMBL/GenBank/DDBJ databases">
        <authorList>
            <person name="Hejnol A."/>
        </authorList>
    </citation>
    <scope>NUCLEOTIDE SEQUENCE [LARGE SCALE GENOMIC DNA]</scope>
</reference>
<evidence type="ECO:0000256" key="1">
    <source>
        <dbReference type="SAM" id="MobiDB-lite"/>
    </source>
</evidence>
<feature type="compositionally biased region" description="Polar residues" evidence="1">
    <location>
        <begin position="42"/>
        <end position="51"/>
    </location>
</feature>
<proteinExistence type="predicted"/>
<feature type="region of interest" description="Disordered" evidence="1">
    <location>
        <begin position="183"/>
        <end position="209"/>
    </location>
</feature>
<dbReference type="Proteomes" id="UP000549394">
    <property type="component" value="Unassembled WGS sequence"/>
</dbReference>
<accession>A0A7I8VVQ8</accession>
<dbReference type="EMBL" id="CAJFCJ010000012">
    <property type="protein sequence ID" value="CAD5120421.1"/>
    <property type="molecule type" value="Genomic_DNA"/>
</dbReference>
<sequence length="278" mass="31675">MDRWTPKTSPRYSHNYSLPPVNDKSTSLWESTDDLFIDMTPSDKNSSSSDGVTLPGYSDSSENSSFYMHTSSVSDDAPSELDKAICFDKSELDFTVSDCEPATPEKRSFLQISDFSPISSSSDSEFKTTYAGSTPYTSRPNAIGREEVYYEETMYRKTLNSQVPCLDCSRHYIKSPKRLNFSNRKSSKRYNDENEGQSKYSSKISRPLQRQPLQQIQNAPFVYDSQCHFSCSNDSHVCECGLNCGRDSIENRLRKTALYLNHRAKEEPSDNFQFMGHI</sequence>
<feature type="compositionally biased region" description="Polar residues" evidence="1">
    <location>
        <begin position="1"/>
        <end position="16"/>
    </location>
</feature>
<evidence type="ECO:0000313" key="3">
    <source>
        <dbReference type="Proteomes" id="UP000549394"/>
    </source>
</evidence>
<protein>
    <submittedName>
        <fullName evidence="2">Uncharacterized protein</fullName>
    </submittedName>
</protein>
<keyword evidence="3" id="KW-1185">Reference proteome</keyword>
<feature type="compositionally biased region" description="Polar residues" evidence="1">
    <location>
        <begin position="58"/>
        <end position="72"/>
    </location>
</feature>
<feature type="region of interest" description="Disordered" evidence="1">
    <location>
        <begin position="39"/>
        <end position="72"/>
    </location>
</feature>
<evidence type="ECO:0000313" key="2">
    <source>
        <dbReference type="EMBL" id="CAD5120421.1"/>
    </source>
</evidence>